<evidence type="ECO:0000256" key="2">
    <source>
        <dbReference type="ARBA" id="ARBA00022630"/>
    </source>
</evidence>
<evidence type="ECO:0000256" key="3">
    <source>
        <dbReference type="ARBA" id="ARBA00022643"/>
    </source>
</evidence>
<dbReference type="InterPro" id="IPR044152">
    <property type="entry name" value="YqjM-like"/>
</dbReference>
<evidence type="ECO:0000313" key="8">
    <source>
        <dbReference type="Proteomes" id="UP000824496"/>
    </source>
</evidence>
<dbReference type="Proteomes" id="UP000824496">
    <property type="component" value="Chromosome"/>
</dbReference>
<proteinExistence type="predicted"/>
<keyword evidence="3" id="KW-0288">FMN</keyword>
<dbReference type="SUPFAM" id="SSF51395">
    <property type="entry name" value="FMN-linked oxidoreductases"/>
    <property type="match status" value="1"/>
</dbReference>
<dbReference type="InterPro" id="IPR013785">
    <property type="entry name" value="Aldolase_TIM"/>
</dbReference>
<dbReference type="Gene3D" id="3.20.20.70">
    <property type="entry name" value="Aldolase class I"/>
    <property type="match status" value="1"/>
</dbReference>
<dbReference type="Pfam" id="PF00724">
    <property type="entry name" value="Oxidored_FMN"/>
    <property type="match status" value="1"/>
</dbReference>
<keyword evidence="4" id="KW-0521">NADP</keyword>
<dbReference type="PANTHER" id="PTHR43303:SF4">
    <property type="entry name" value="NADPH DEHYDROGENASE C23G7.10C-RELATED"/>
    <property type="match status" value="1"/>
</dbReference>
<evidence type="ECO:0000256" key="5">
    <source>
        <dbReference type="ARBA" id="ARBA00023002"/>
    </source>
</evidence>
<protein>
    <submittedName>
        <fullName evidence="7">Oxidoreductase</fullName>
    </submittedName>
</protein>
<reference evidence="7 8" key="1">
    <citation type="submission" date="2021-08" db="EMBL/GenBank/DDBJ databases">
        <title>Whole genome sequence of novel Actinomyces species strain MAS-1.</title>
        <authorList>
            <person name="Saito M."/>
            <person name="Kuwahara N."/>
            <person name="Takizawa T."/>
            <person name="Gotouda H."/>
            <person name="Ochiai T."/>
        </authorList>
    </citation>
    <scope>NUCLEOTIDE SEQUENCE [LARGE SCALE GENOMIC DNA]</scope>
    <source>
        <strain evidence="7 8">MAS-1</strain>
    </source>
</reference>
<dbReference type="EMBL" id="AP025017">
    <property type="protein sequence ID" value="BDA63816.1"/>
    <property type="molecule type" value="Genomic_DNA"/>
</dbReference>
<keyword evidence="2" id="KW-0285">Flavoprotein</keyword>
<accession>A0ABN6K4A5</accession>
<evidence type="ECO:0000256" key="1">
    <source>
        <dbReference type="ARBA" id="ARBA00001917"/>
    </source>
</evidence>
<feature type="domain" description="NADH:flavin oxidoreductase/NADH oxidase N-terminal" evidence="6">
    <location>
        <begin position="13"/>
        <end position="348"/>
    </location>
</feature>
<keyword evidence="8" id="KW-1185">Reference proteome</keyword>
<dbReference type="PANTHER" id="PTHR43303">
    <property type="entry name" value="NADPH DEHYDROGENASE C23G7.10C-RELATED"/>
    <property type="match status" value="1"/>
</dbReference>
<dbReference type="InterPro" id="IPR001155">
    <property type="entry name" value="OxRdtase_FMN_N"/>
</dbReference>
<organism evidence="7 8">
    <name type="scientific">Actinomyces capricornis</name>
    <dbReference type="NCBI Taxonomy" id="2755559"/>
    <lineage>
        <taxon>Bacteria</taxon>
        <taxon>Bacillati</taxon>
        <taxon>Actinomycetota</taxon>
        <taxon>Actinomycetes</taxon>
        <taxon>Actinomycetales</taxon>
        <taxon>Actinomycetaceae</taxon>
        <taxon>Actinomyces</taxon>
    </lineage>
</organism>
<evidence type="ECO:0000256" key="4">
    <source>
        <dbReference type="ARBA" id="ARBA00022857"/>
    </source>
</evidence>
<gene>
    <name evidence="7" type="ORF">MANAM107_06500</name>
</gene>
<evidence type="ECO:0000259" key="6">
    <source>
        <dbReference type="Pfam" id="PF00724"/>
    </source>
</evidence>
<sequence length="371" mass="39430">MTGMSPSHASPRILEPLTIRGTRARNRLWLPPMCMYSAEAGDGRVSDWHLTHYASRSVGGFGTVIVEATAVSPEGRLSPQDLGLWDDRQVEGHRRLARAIAKGGALPGIQLGHGGRKAGTPAMCPAAPGARRTTLEGWELLAPSPIAYPGHAEPAELDAAGIDRLVEAFAAAARRAVRAGYEVIELHGAHGYLIHEFLSPLSNERHDDYGGDAVGRRRFALRVAQAVREAIGEERALGVRLSATDWLEGGLTLEETAGLAGELVTAGVDVLHISSGGNAPAEVPVGPGYQLPLSEGVRRAVEGRAPVVGVGLIQQAAQAEQALVSGQADAIAVGRAALRDPYLPLRWAADLGARAWDEAPWPIQYWRGTWQ</sequence>
<comment type="cofactor">
    <cofactor evidence="1">
        <name>FMN</name>
        <dbReference type="ChEBI" id="CHEBI:58210"/>
    </cofactor>
</comment>
<name>A0ABN6K4A5_9ACTO</name>
<keyword evidence="5" id="KW-0560">Oxidoreductase</keyword>
<evidence type="ECO:0000313" key="7">
    <source>
        <dbReference type="EMBL" id="BDA63816.1"/>
    </source>
</evidence>